<dbReference type="Gene3D" id="3.40.50.1820">
    <property type="entry name" value="alpha/beta hydrolase"/>
    <property type="match status" value="1"/>
</dbReference>
<evidence type="ECO:0000313" key="3">
    <source>
        <dbReference type="Proteomes" id="UP000323876"/>
    </source>
</evidence>
<dbReference type="Pfam" id="PF12697">
    <property type="entry name" value="Abhydrolase_6"/>
    <property type="match status" value="1"/>
</dbReference>
<proteinExistence type="predicted"/>
<dbReference type="PANTHER" id="PTHR37017">
    <property type="entry name" value="AB HYDROLASE-1 DOMAIN-CONTAINING PROTEIN-RELATED"/>
    <property type="match status" value="1"/>
</dbReference>
<gene>
    <name evidence="2" type="ORF">F3087_43850</name>
</gene>
<dbReference type="GO" id="GO:0016787">
    <property type="term" value="F:hydrolase activity"/>
    <property type="evidence" value="ECO:0007669"/>
    <property type="project" value="UniProtKB-KW"/>
</dbReference>
<evidence type="ECO:0000259" key="1">
    <source>
        <dbReference type="Pfam" id="PF12697"/>
    </source>
</evidence>
<organism evidence="2 3">
    <name type="scientific">Nocardia colli</name>
    <dbReference type="NCBI Taxonomy" id="2545717"/>
    <lineage>
        <taxon>Bacteria</taxon>
        <taxon>Bacillati</taxon>
        <taxon>Actinomycetota</taxon>
        <taxon>Actinomycetes</taxon>
        <taxon>Mycobacteriales</taxon>
        <taxon>Nocardiaceae</taxon>
        <taxon>Nocardia</taxon>
    </lineage>
</organism>
<feature type="domain" description="AB hydrolase-1" evidence="1">
    <location>
        <begin position="2"/>
        <end position="214"/>
    </location>
</feature>
<dbReference type="AlphaFoldDB" id="A0A5N0DUL1"/>
<dbReference type="InterPro" id="IPR052897">
    <property type="entry name" value="Sec-Metab_Biosynth_Hydrolase"/>
</dbReference>
<evidence type="ECO:0000313" key="2">
    <source>
        <dbReference type="EMBL" id="KAA8879695.1"/>
    </source>
</evidence>
<keyword evidence="2" id="KW-0378">Hydrolase</keyword>
<dbReference type="InterPro" id="IPR000073">
    <property type="entry name" value="AB_hydrolase_1"/>
</dbReference>
<dbReference type="Proteomes" id="UP000323876">
    <property type="component" value="Unassembled WGS sequence"/>
</dbReference>
<dbReference type="InterPro" id="IPR029058">
    <property type="entry name" value="AB_hydrolase_fold"/>
</dbReference>
<comment type="caution">
    <text evidence="2">The sequence shown here is derived from an EMBL/GenBank/DDBJ whole genome shotgun (WGS) entry which is preliminary data.</text>
</comment>
<name>A0A5N0DUL1_9NOCA</name>
<dbReference type="OrthoDB" id="9814966at2"/>
<reference evidence="2 3" key="1">
    <citation type="submission" date="2019-09" db="EMBL/GenBank/DDBJ databases">
        <authorList>
            <person name="Wang X."/>
        </authorList>
    </citation>
    <scope>NUCLEOTIDE SEQUENCE [LARGE SCALE GENOMIC DNA]</scope>
    <source>
        <strain evidence="2 3">CICC 11023</strain>
    </source>
</reference>
<keyword evidence="3" id="KW-1185">Reference proteome</keyword>
<dbReference type="SUPFAM" id="SSF53474">
    <property type="entry name" value="alpha/beta-Hydrolases"/>
    <property type="match status" value="1"/>
</dbReference>
<sequence>MLVHGAWSDGSLWQEVIEVLDSQGHQVRAVQLPLTSLSDDVAWTRREISSFDGPVTLVGHSYGGMVISGAAWHNEQVDSLVFVAAYAPEEGETVASLSNRGAKMPGGEAIRFAADGWSIIDPAEFADVLAADVPAATGRALAAIQKPTHGACFSQPAGPGGWRDLPCTYLLSLEDRIFDPALQRWFADRTNATLTELHSSHLSPLTHPEDVAAAIGKTLDAERLGLSADARQGVETSR</sequence>
<dbReference type="EMBL" id="VXLC01000045">
    <property type="protein sequence ID" value="KAA8879695.1"/>
    <property type="molecule type" value="Genomic_DNA"/>
</dbReference>
<protein>
    <submittedName>
        <fullName evidence="2">Alpha/beta hydrolase</fullName>
    </submittedName>
</protein>
<accession>A0A5N0DUL1</accession>
<dbReference type="PANTHER" id="PTHR37017:SF11">
    <property type="entry name" value="ESTERASE_LIPASE_THIOESTERASE DOMAIN-CONTAINING PROTEIN"/>
    <property type="match status" value="1"/>
</dbReference>
<dbReference type="RefSeq" id="WP_150408123.1">
    <property type="nucleotide sequence ID" value="NZ_VXLC01000045.1"/>
</dbReference>